<dbReference type="PANTHER" id="PTHR11941">
    <property type="entry name" value="ENOYL-COA HYDRATASE-RELATED"/>
    <property type="match status" value="1"/>
</dbReference>
<sequence length="299" mass="30745">MAEASPAAAPGADHEITWHEDCAVFRIRRPRSLNALTKGVLEALSACLDEVEARGVRALVIVGDGEKAFCAGTDLAELTTLSDEARHAKTGFARDLLVRLHRSKVVSVAAVNGLAFGGGMELALACTFRIAAPHASFALPEVKLGVFPVYGGTQFLPAVIGQARAVDMMITGRTVDCAEALSMGLVSRVAVPGGAPAAGGAAQSLLAAHAALAASGSAPARMGGDELVAQAIALARSVTCWSGVAVEAIRASVQAAGPVVTDEGLAAEEAQSRRVMASEDGKEGVRAFVEKRPPVFRNR</sequence>
<keyword evidence="4" id="KW-1185">Reference proteome</keyword>
<reference evidence="3 4" key="1">
    <citation type="submission" date="2020-08" db="EMBL/GenBank/DDBJ databases">
        <title>Genomic Encyclopedia of Type Strains, Phase IV (KMG-IV): sequencing the most valuable type-strain genomes for metagenomic binning, comparative biology and taxonomic classification.</title>
        <authorList>
            <person name="Goeker M."/>
        </authorList>
    </citation>
    <scope>NUCLEOTIDE SEQUENCE [LARGE SCALE GENOMIC DNA]</scope>
    <source>
        <strain evidence="3 4">DSM 29781</strain>
    </source>
</reference>
<evidence type="ECO:0000256" key="2">
    <source>
        <dbReference type="ARBA" id="ARBA00023239"/>
    </source>
</evidence>
<dbReference type="EC" id="4.2.1.17" evidence="3"/>
<dbReference type="Gene3D" id="1.10.12.10">
    <property type="entry name" value="Lyase 2-enoyl-coa Hydratase, Chain A, domain 2"/>
    <property type="match status" value="1"/>
</dbReference>
<comment type="caution">
    <text evidence="3">The sequence shown here is derived from an EMBL/GenBank/DDBJ whole genome shotgun (WGS) entry which is preliminary data.</text>
</comment>
<dbReference type="Gene3D" id="3.90.226.10">
    <property type="entry name" value="2-enoyl-CoA Hydratase, Chain A, domain 1"/>
    <property type="match status" value="1"/>
</dbReference>
<dbReference type="GO" id="GO:0004300">
    <property type="term" value="F:enoyl-CoA hydratase activity"/>
    <property type="evidence" value="ECO:0007669"/>
    <property type="project" value="UniProtKB-EC"/>
</dbReference>
<organism evidence="3 4">
    <name type="scientific">Quisquiliibacterium transsilvanicum</name>
    <dbReference type="NCBI Taxonomy" id="1549638"/>
    <lineage>
        <taxon>Bacteria</taxon>
        <taxon>Pseudomonadati</taxon>
        <taxon>Pseudomonadota</taxon>
        <taxon>Betaproteobacteria</taxon>
        <taxon>Burkholderiales</taxon>
        <taxon>Burkholderiaceae</taxon>
        <taxon>Quisquiliibacterium</taxon>
    </lineage>
</organism>
<dbReference type="RefSeq" id="WP_183967023.1">
    <property type="nucleotide sequence ID" value="NZ_BAABEW010000023.1"/>
</dbReference>
<dbReference type="GO" id="GO:0006635">
    <property type="term" value="P:fatty acid beta-oxidation"/>
    <property type="evidence" value="ECO:0007669"/>
    <property type="project" value="TreeGrafter"/>
</dbReference>
<dbReference type="InterPro" id="IPR001753">
    <property type="entry name" value="Enoyl-CoA_hydra/iso"/>
</dbReference>
<name>A0A7W8HHL6_9BURK</name>
<dbReference type="InterPro" id="IPR014748">
    <property type="entry name" value="Enoyl-CoA_hydra_C"/>
</dbReference>
<dbReference type="FunFam" id="1.10.12.10:FF:000001">
    <property type="entry name" value="Probable enoyl-CoA hydratase, mitochondrial"/>
    <property type="match status" value="1"/>
</dbReference>
<dbReference type="SUPFAM" id="SSF52096">
    <property type="entry name" value="ClpP/crotonase"/>
    <property type="match status" value="1"/>
</dbReference>
<evidence type="ECO:0000256" key="1">
    <source>
        <dbReference type="ARBA" id="ARBA00005254"/>
    </source>
</evidence>
<dbReference type="Pfam" id="PF00378">
    <property type="entry name" value="ECH_1"/>
    <property type="match status" value="1"/>
</dbReference>
<dbReference type="Proteomes" id="UP000532440">
    <property type="component" value="Unassembled WGS sequence"/>
</dbReference>
<comment type="similarity">
    <text evidence="1">Belongs to the enoyl-CoA hydratase/isomerase family.</text>
</comment>
<dbReference type="InterPro" id="IPR029045">
    <property type="entry name" value="ClpP/crotonase-like_dom_sf"/>
</dbReference>
<gene>
    <name evidence="3" type="ORF">HNQ70_002031</name>
</gene>
<protein>
    <submittedName>
        <fullName evidence="3">Enoyl-CoA hydratase</fullName>
        <ecNumber evidence="3">4.2.1.17</ecNumber>
    </submittedName>
</protein>
<keyword evidence="2 3" id="KW-0456">Lyase</keyword>
<dbReference type="EMBL" id="JACHGB010000004">
    <property type="protein sequence ID" value="MBB5272017.1"/>
    <property type="molecule type" value="Genomic_DNA"/>
</dbReference>
<accession>A0A7W8HHL6</accession>
<dbReference type="CDD" id="cd06558">
    <property type="entry name" value="crotonase-like"/>
    <property type="match status" value="1"/>
</dbReference>
<evidence type="ECO:0000313" key="4">
    <source>
        <dbReference type="Proteomes" id="UP000532440"/>
    </source>
</evidence>
<proteinExistence type="inferred from homology"/>
<dbReference type="AlphaFoldDB" id="A0A7W8HHL6"/>
<dbReference type="PANTHER" id="PTHR11941:SF54">
    <property type="entry name" value="ENOYL-COA HYDRATASE, MITOCHONDRIAL"/>
    <property type="match status" value="1"/>
</dbReference>
<evidence type="ECO:0000313" key="3">
    <source>
        <dbReference type="EMBL" id="MBB5272017.1"/>
    </source>
</evidence>